<accession>A0A8D5FNV2</accession>
<dbReference type="Pfam" id="PF13561">
    <property type="entry name" value="adh_short_C2"/>
    <property type="match status" value="1"/>
</dbReference>
<sequence length="245" mass="26337">MDLMITDKVALVFGGSKGLGKAIAAALVQEGATVIIASRSRKQLEKAREETGAAGFFTVDLQLEGDGARVVLETLHQYGSVDIVVTNSGGPPNGLFDDIDNAVWKDQYQNLFLSPVEIIRAALPCMKQKQWGRILLVTSVTAKEPISGLTVSNGLRAGLMGLVKSLNNEIAAENITVNALLPGYTRTERLIDLNIDEERISREIPAGRLGRPEEFGHLACFLASEKAGYISGQMIACDGGYLKGY</sequence>
<dbReference type="PANTHER" id="PTHR42879">
    <property type="entry name" value="3-OXOACYL-(ACYL-CARRIER-PROTEIN) REDUCTASE"/>
    <property type="match status" value="1"/>
</dbReference>
<dbReference type="EMBL" id="AP024086">
    <property type="protein sequence ID" value="BCL61664.1"/>
    <property type="molecule type" value="Genomic_DNA"/>
</dbReference>
<dbReference type="RefSeq" id="WP_228854089.1">
    <property type="nucleotide sequence ID" value="NZ_AP024086.1"/>
</dbReference>
<dbReference type="InterPro" id="IPR002347">
    <property type="entry name" value="SDR_fam"/>
</dbReference>
<dbReference type="Proteomes" id="UP000826725">
    <property type="component" value="Chromosome"/>
</dbReference>
<dbReference type="KEGG" id="dbk:DGMP_23570"/>
<dbReference type="AlphaFoldDB" id="A0A8D5FNV2"/>
<dbReference type="InterPro" id="IPR050259">
    <property type="entry name" value="SDR"/>
</dbReference>
<gene>
    <name evidence="2" type="ORF">DGMP_23570</name>
</gene>
<keyword evidence="3" id="KW-1185">Reference proteome</keyword>
<reference evidence="2" key="1">
    <citation type="submission" date="2020-09" db="EMBL/GenBank/DDBJ databases">
        <title>Desulfogranum mesoprofundum gen. nov., sp. nov., a novel mesophilic, sulfate-reducing chemolithoautotroph isolated from a deep-sea hydrothermal vent chimney in the Suiyo Seamount.</title>
        <authorList>
            <person name="Hashimoto Y."/>
            <person name="Nakagawa S."/>
        </authorList>
    </citation>
    <scope>NUCLEOTIDE SEQUENCE</scope>
    <source>
        <strain evidence="2">KT2</strain>
    </source>
</reference>
<proteinExistence type="inferred from homology"/>
<dbReference type="CDD" id="cd05344">
    <property type="entry name" value="BKR_like_SDR_like"/>
    <property type="match status" value="1"/>
</dbReference>
<organism evidence="2 3">
    <name type="scientific">Desulfomarina profundi</name>
    <dbReference type="NCBI Taxonomy" id="2772557"/>
    <lineage>
        <taxon>Bacteria</taxon>
        <taxon>Pseudomonadati</taxon>
        <taxon>Thermodesulfobacteriota</taxon>
        <taxon>Desulfobulbia</taxon>
        <taxon>Desulfobulbales</taxon>
        <taxon>Desulfobulbaceae</taxon>
        <taxon>Desulfomarina</taxon>
    </lineage>
</organism>
<name>A0A8D5FNV2_9BACT</name>
<evidence type="ECO:0000313" key="2">
    <source>
        <dbReference type="EMBL" id="BCL61664.1"/>
    </source>
</evidence>
<comment type="similarity">
    <text evidence="1">Belongs to the short-chain dehydrogenases/reductases (SDR) family.</text>
</comment>
<protein>
    <submittedName>
        <fullName evidence="2">Oxidoreductase</fullName>
    </submittedName>
</protein>
<evidence type="ECO:0000313" key="3">
    <source>
        <dbReference type="Proteomes" id="UP000826725"/>
    </source>
</evidence>
<evidence type="ECO:0000256" key="1">
    <source>
        <dbReference type="ARBA" id="ARBA00006484"/>
    </source>
</evidence>
<dbReference type="PANTHER" id="PTHR42879:SF6">
    <property type="entry name" value="NADPH-DEPENDENT REDUCTASE BACG"/>
    <property type="match status" value="1"/>
</dbReference>